<evidence type="ECO:0000259" key="3">
    <source>
        <dbReference type="PROSITE" id="PS51737"/>
    </source>
</evidence>
<dbReference type="RefSeq" id="WP_268060216.1">
    <property type="nucleotide sequence ID" value="NZ_JAPQFJ010000003.1"/>
</dbReference>
<dbReference type="SMART" id="SM00857">
    <property type="entry name" value="Resolvase"/>
    <property type="match status" value="1"/>
</dbReference>
<dbReference type="PROSITE" id="PS51737">
    <property type="entry name" value="RECOMBINASE_DNA_BIND"/>
    <property type="match status" value="1"/>
</dbReference>
<dbReference type="Pfam" id="PF07508">
    <property type="entry name" value="Recombinase"/>
    <property type="match status" value="1"/>
</dbReference>
<dbReference type="SUPFAM" id="SSF53041">
    <property type="entry name" value="Resolvase-like"/>
    <property type="match status" value="1"/>
</dbReference>
<evidence type="ECO:0000313" key="5">
    <source>
        <dbReference type="Proteomes" id="UP001144612"/>
    </source>
</evidence>
<evidence type="ECO:0000256" key="1">
    <source>
        <dbReference type="SAM" id="Coils"/>
    </source>
</evidence>
<dbReference type="InterPro" id="IPR011109">
    <property type="entry name" value="DNA_bind_recombinase_dom"/>
</dbReference>
<protein>
    <submittedName>
        <fullName evidence="4">Recombinase family protein</fullName>
    </submittedName>
</protein>
<feature type="coiled-coil region" evidence="1">
    <location>
        <begin position="416"/>
        <end position="504"/>
    </location>
</feature>
<proteinExistence type="predicted"/>
<dbReference type="InterPro" id="IPR036162">
    <property type="entry name" value="Resolvase-like_N_sf"/>
</dbReference>
<evidence type="ECO:0000259" key="2">
    <source>
        <dbReference type="PROSITE" id="PS51736"/>
    </source>
</evidence>
<dbReference type="PROSITE" id="PS51736">
    <property type="entry name" value="RECOMBINASES_3"/>
    <property type="match status" value="1"/>
</dbReference>
<dbReference type="Proteomes" id="UP001144612">
    <property type="component" value="Unassembled WGS sequence"/>
</dbReference>
<comment type="caution">
    <text evidence="4">The sequence shown here is derived from an EMBL/GenBank/DDBJ whole genome shotgun (WGS) entry which is preliminary data.</text>
</comment>
<dbReference type="Gene3D" id="3.40.50.1390">
    <property type="entry name" value="Resolvase, N-terminal catalytic domain"/>
    <property type="match status" value="1"/>
</dbReference>
<dbReference type="Gene3D" id="3.90.1750.20">
    <property type="entry name" value="Putative Large Serine Recombinase, Chain B, Domain 2"/>
    <property type="match status" value="2"/>
</dbReference>
<evidence type="ECO:0000313" key="4">
    <source>
        <dbReference type="EMBL" id="MCY6957818.1"/>
    </source>
</evidence>
<accession>A0ABT4D6K8</accession>
<feature type="domain" description="Recombinase" evidence="3">
    <location>
        <begin position="161"/>
        <end position="315"/>
    </location>
</feature>
<dbReference type="CDD" id="cd00338">
    <property type="entry name" value="Ser_Recombinase"/>
    <property type="match status" value="1"/>
</dbReference>
<dbReference type="PANTHER" id="PTHR30461:SF23">
    <property type="entry name" value="DNA RECOMBINASE-RELATED"/>
    <property type="match status" value="1"/>
</dbReference>
<dbReference type="InterPro" id="IPR006119">
    <property type="entry name" value="Resolv_N"/>
</dbReference>
<dbReference type="InterPro" id="IPR038109">
    <property type="entry name" value="DNA_bind_recomb_sf"/>
</dbReference>
<dbReference type="InterPro" id="IPR050639">
    <property type="entry name" value="SSR_resolvase"/>
</dbReference>
<reference evidence="4" key="1">
    <citation type="submission" date="2022-12" db="EMBL/GenBank/DDBJ databases">
        <title>Clostridium sp. nov., isolated from industrial wastewater.</title>
        <authorList>
            <person name="Jiayan W."/>
        </authorList>
    </citation>
    <scope>NUCLEOTIDE SEQUENCE</scope>
    <source>
        <strain evidence="4">ZC22-4</strain>
    </source>
</reference>
<dbReference type="Pfam" id="PF13408">
    <property type="entry name" value="Zn_ribbon_recom"/>
    <property type="match status" value="1"/>
</dbReference>
<keyword evidence="1" id="KW-0175">Coiled coil</keyword>
<feature type="domain" description="Resolvase/invertase-type recombinase catalytic" evidence="2">
    <location>
        <begin position="5"/>
        <end position="153"/>
    </location>
</feature>
<dbReference type="Pfam" id="PF00239">
    <property type="entry name" value="Resolvase"/>
    <property type="match status" value="1"/>
</dbReference>
<dbReference type="PANTHER" id="PTHR30461">
    <property type="entry name" value="DNA-INVERTASE FROM LAMBDOID PROPHAGE"/>
    <property type="match status" value="1"/>
</dbReference>
<dbReference type="InterPro" id="IPR025827">
    <property type="entry name" value="Zn_ribbon_recom_dom"/>
</dbReference>
<keyword evidence="5" id="KW-1185">Reference proteome</keyword>
<organism evidence="4 5">
    <name type="scientific">Clostridium brassicae</name>
    <dbReference type="NCBI Taxonomy" id="2999072"/>
    <lineage>
        <taxon>Bacteria</taxon>
        <taxon>Bacillati</taxon>
        <taxon>Bacillota</taxon>
        <taxon>Clostridia</taxon>
        <taxon>Eubacteriales</taxon>
        <taxon>Clostridiaceae</taxon>
        <taxon>Clostridium</taxon>
    </lineage>
</organism>
<name>A0ABT4D6K8_9CLOT</name>
<gene>
    <name evidence="4" type="ORF">OW729_04270</name>
</gene>
<dbReference type="EMBL" id="JAPQFJ010000003">
    <property type="protein sequence ID" value="MCY6957818.1"/>
    <property type="molecule type" value="Genomic_DNA"/>
</dbReference>
<sequence>MDKIRIAIYSRKSRLREGSESIENQIQICKDHIQKIYNNKNYDICVFEDEGFTGGNIKRPQFQKLIKNIKKNKFDVLICYRLDRISRNIADFSDIIELLQAYNVDFISIREQFDTSTPMGRAMMYIASVFAQLERETIAERVKDNMLELAKMGRWLGGQTPYGYNTKGSKENIRLIENEKELKIVKQLFEQYIKLGSLSKLQGWTIKEKIKSRKNKIFDMSSLKKILTNPVYVIADEVFYKFASNNKMNICNTLEEFRINKSKGLLCFNRTDQKFSKNKLKELKEWIVCIGTHKGIINTQIWLLTQDMIKDNAKLSPRTNTSRIALLSTVLRCKDCGSTFRIVGKYVDGKLTHHYYKCKTKEKSRTTLCNVKNVNGLEAEKMVLEYIKSFNIDEYTAKNEYAKHKDELEENTIDKIINIENDIHKKKDDIEKLTEKLIDTENSTASKYIIDKIEKIDLEIQNLEKELEQLQENKEEENENKINYELLRKEMQYAKENIEHLEFEQQKRLIKNLIEYVLWDGETLSIKPRLI</sequence>